<dbReference type="GO" id="GO:0004520">
    <property type="term" value="F:DNA endonuclease activity"/>
    <property type="evidence" value="ECO:0007669"/>
    <property type="project" value="TreeGrafter"/>
</dbReference>
<dbReference type="RefSeq" id="WP_190838605.1">
    <property type="nucleotide sequence ID" value="NZ_CAWPPI010000132.1"/>
</dbReference>
<dbReference type="GO" id="GO:0006281">
    <property type="term" value="P:DNA repair"/>
    <property type="evidence" value="ECO:0007669"/>
    <property type="project" value="TreeGrafter"/>
</dbReference>
<name>A0A8J7C9Y1_9CYAN</name>
<evidence type="ECO:0000313" key="7">
    <source>
        <dbReference type="Proteomes" id="UP000629098"/>
    </source>
</evidence>
<proteinExistence type="predicted"/>
<keyword evidence="3 6" id="KW-0347">Helicase</keyword>
<dbReference type="CDD" id="cd18793">
    <property type="entry name" value="SF2_C_SNF"/>
    <property type="match status" value="1"/>
</dbReference>
<feature type="domain" description="Helicase C-terminal" evidence="5">
    <location>
        <begin position="606"/>
        <end position="770"/>
    </location>
</feature>
<dbReference type="SUPFAM" id="SSF52540">
    <property type="entry name" value="P-loop containing nucleoside triphosphate hydrolases"/>
    <property type="match status" value="2"/>
</dbReference>
<protein>
    <submittedName>
        <fullName evidence="6">DEAD/DEAH box helicase</fullName>
    </submittedName>
</protein>
<dbReference type="InterPro" id="IPR038718">
    <property type="entry name" value="SNF2-like_sf"/>
</dbReference>
<dbReference type="Gene3D" id="3.40.50.300">
    <property type="entry name" value="P-loop containing nucleotide triphosphate hydrolases"/>
    <property type="match status" value="1"/>
</dbReference>
<dbReference type="EMBL" id="JACXAE010000132">
    <property type="protein sequence ID" value="MBD2778649.1"/>
    <property type="molecule type" value="Genomic_DNA"/>
</dbReference>
<dbReference type="PANTHER" id="PTHR45766:SF3">
    <property type="entry name" value="DNA ANNEALING HELICASE AND ENDONUCLEASE ZRANB3"/>
    <property type="match status" value="1"/>
</dbReference>
<dbReference type="GO" id="GO:0031297">
    <property type="term" value="P:replication fork processing"/>
    <property type="evidence" value="ECO:0007669"/>
    <property type="project" value="TreeGrafter"/>
</dbReference>
<dbReference type="GO" id="GO:0004386">
    <property type="term" value="F:helicase activity"/>
    <property type="evidence" value="ECO:0007669"/>
    <property type="project" value="UniProtKB-KW"/>
</dbReference>
<organism evidence="6 7">
    <name type="scientific">Iningainema tapete BLCC-T55</name>
    <dbReference type="NCBI Taxonomy" id="2748662"/>
    <lineage>
        <taxon>Bacteria</taxon>
        <taxon>Bacillati</taxon>
        <taxon>Cyanobacteriota</taxon>
        <taxon>Cyanophyceae</taxon>
        <taxon>Nostocales</taxon>
        <taxon>Scytonemataceae</taxon>
        <taxon>Iningainema tapete</taxon>
    </lineage>
</organism>
<keyword evidence="7" id="KW-1185">Reference proteome</keyword>
<evidence type="ECO:0000256" key="2">
    <source>
        <dbReference type="ARBA" id="ARBA00022801"/>
    </source>
</evidence>
<evidence type="ECO:0000256" key="3">
    <source>
        <dbReference type="ARBA" id="ARBA00022806"/>
    </source>
</evidence>
<keyword evidence="2" id="KW-0378">Hydrolase</keyword>
<dbReference type="InterPro" id="IPR049730">
    <property type="entry name" value="SNF2/RAD54-like_C"/>
</dbReference>
<keyword evidence="1" id="KW-0547">Nucleotide-binding</keyword>
<dbReference type="SMART" id="SM00487">
    <property type="entry name" value="DEXDc"/>
    <property type="match status" value="1"/>
</dbReference>
<evidence type="ECO:0000313" key="6">
    <source>
        <dbReference type="EMBL" id="MBD2778649.1"/>
    </source>
</evidence>
<dbReference type="InterPro" id="IPR001650">
    <property type="entry name" value="Helicase_C-like"/>
</dbReference>
<dbReference type="InterPro" id="IPR027417">
    <property type="entry name" value="P-loop_NTPase"/>
</dbReference>
<dbReference type="GO" id="GO:0005524">
    <property type="term" value="F:ATP binding"/>
    <property type="evidence" value="ECO:0007669"/>
    <property type="project" value="UniProtKB-KW"/>
</dbReference>
<sequence length="770" mass="87040">MRRGNPNPRTEFLVAQKTGWRHLPTKAVRVPQALESQVLEYARLLDSQNENQSIFYGFLSLEASIRQLESWSLEDLLELEKKLPGIIADKKEQLCDRRLEAAILHLARHCDGAYSVDGQGFNKADTSFGRWLSTRIQEKQSILRHHAEAALKMLQKYVGQLERGGLTLPSWELIAHQYPSHQELPLQQTEEGRFEKSPRRIEIKDAEVAVYAPYDATGVFNKKCKTIEGWRFNGSDKGWYFPLRNLDKVLDKFKDGYEIDPNIEGAIVLLQQQREEEQAAKEAEALELSNQTIDLIKAADLDAPLANGWHLRNYQKKGVEWLLAHRVGVFYRGGILADHMGLGKSLTSLVAARAMQRVHNCPVLVIAPVSVLENWRREAAKAEVRIECYSWAKLPKPLEKQPYVLICDESHYAQNFSSLRTQKMLELAKHNNCLASWLLTGTPIKNGRPINLFPLLYALDHPLALNQREYEKHYCNAHYKDVGKKTVWDTTGASYLAELSEKTKDIILRRTKDECLPELPAKTRFLEEIELESGQRAEYDEFVRLLVDDYKQRSQSFKLIKNLPLLFKAPTFKGWLSWVLAYNPVDKSAEALVTINILRKVGSHAKVEAAIAIAEELIEQGQSVVLFTEFVESAKAISKGLGVKTLVGETMPEERQAIVDAFQAGETKAFVGTIKAGGVGLTLTAASNVILVDRPWTPGDAEQSEDRCHRLGQKSAVFATWLQLGHIDRAIDTLLTEKQQRIELVLKGKAQTLEGINSPSELAKQLLEIL</sequence>
<dbReference type="Proteomes" id="UP000629098">
    <property type="component" value="Unassembled WGS sequence"/>
</dbReference>
<dbReference type="InterPro" id="IPR014001">
    <property type="entry name" value="Helicase_ATP-bd"/>
</dbReference>
<dbReference type="PANTHER" id="PTHR45766">
    <property type="entry name" value="DNA ANNEALING HELICASE AND ENDONUCLEASE ZRANB3 FAMILY MEMBER"/>
    <property type="match status" value="1"/>
</dbReference>
<evidence type="ECO:0000256" key="4">
    <source>
        <dbReference type="ARBA" id="ARBA00022840"/>
    </source>
</evidence>
<keyword evidence="4" id="KW-0067">ATP-binding</keyword>
<gene>
    <name evidence="6" type="ORF">ICL16_43055</name>
</gene>
<dbReference type="GO" id="GO:0016787">
    <property type="term" value="F:hydrolase activity"/>
    <property type="evidence" value="ECO:0007669"/>
    <property type="project" value="UniProtKB-KW"/>
</dbReference>
<reference evidence="6" key="1">
    <citation type="submission" date="2020-09" db="EMBL/GenBank/DDBJ databases">
        <title>Iningainema tapete sp. nov. (Scytonemataceae, Cyanobacteria) from greenhouses in central Florida (USA) produces two types of nodularin with biosynthetic potential for microcystin-LR and anabaenopeptins.</title>
        <authorList>
            <person name="Berthold D.E."/>
            <person name="Lefler F.W."/>
            <person name="Huang I.-S."/>
            <person name="Abdulla H."/>
            <person name="Zimba P.V."/>
            <person name="Laughinghouse H.D. IV."/>
        </authorList>
    </citation>
    <scope>NUCLEOTIDE SEQUENCE</scope>
    <source>
        <strain evidence="6">BLCCT55</strain>
    </source>
</reference>
<dbReference type="Pfam" id="PF00271">
    <property type="entry name" value="Helicase_C"/>
    <property type="match status" value="1"/>
</dbReference>
<dbReference type="Gene3D" id="3.40.50.10810">
    <property type="entry name" value="Tandem AAA-ATPase domain"/>
    <property type="match status" value="2"/>
</dbReference>
<dbReference type="AlphaFoldDB" id="A0A8J7C9Y1"/>
<evidence type="ECO:0000259" key="5">
    <source>
        <dbReference type="PROSITE" id="PS51194"/>
    </source>
</evidence>
<dbReference type="InterPro" id="IPR000330">
    <property type="entry name" value="SNF2_N"/>
</dbReference>
<evidence type="ECO:0000256" key="1">
    <source>
        <dbReference type="ARBA" id="ARBA00022741"/>
    </source>
</evidence>
<comment type="caution">
    <text evidence="6">The sequence shown here is derived from an EMBL/GenBank/DDBJ whole genome shotgun (WGS) entry which is preliminary data.</text>
</comment>
<accession>A0A8J7C9Y1</accession>
<dbReference type="SMART" id="SM00490">
    <property type="entry name" value="HELICc"/>
    <property type="match status" value="1"/>
</dbReference>
<dbReference type="PROSITE" id="PS51194">
    <property type="entry name" value="HELICASE_CTER"/>
    <property type="match status" value="1"/>
</dbReference>
<dbReference type="Pfam" id="PF00176">
    <property type="entry name" value="SNF2-rel_dom"/>
    <property type="match status" value="2"/>
</dbReference>